<evidence type="ECO:0000313" key="4">
    <source>
        <dbReference type="Proteomes" id="UP000739538"/>
    </source>
</evidence>
<dbReference type="Proteomes" id="UP000739538">
    <property type="component" value="Unassembled WGS sequence"/>
</dbReference>
<dbReference type="AlphaFoldDB" id="A0A956SHK7"/>
<protein>
    <submittedName>
        <fullName evidence="3">DUF4097 family beta strand repeat protein</fullName>
    </submittedName>
</protein>
<feature type="signal peptide" evidence="1">
    <location>
        <begin position="1"/>
        <end position="24"/>
    </location>
</feature>
<reference evidence="3" key="2">
    <citation type="journal article" date="2021" name="Microbiome">
        <title>Successional dynamics and alternative stable states in a saline activated sludge microbial community over 9 years.</title>
        <authorList>
            <person name="Wang Y."/>
            <person name="Ye J."/>
            <person name="Ju F."/>
            <person name="Liu L."/>
            <person name="Boyd J.A."/>
            <person name="Deng Y."/>
            <person name="Parks D.H."/>
            <person name="Jiang X."/>
            <person name="Yin X."/>
            <person name="Woodcroft B.J."/>
            <person name="Tyson G.W."/>
            <person name="Hugenholtz P."/>
            <person name="Polz M.F."/>
            <person name="Zhang T."/>
        </authorList>
    </citation>
    <scope>NUCLEOTIDE SEQUENCE</scope>
    <source>
        <strain evidence="3">HKST-UBA02</strain>
    </source>
</reference>
<dbReference type="EMBL" id="JAGQHS010000185">
    <property type="protein sequence ID" value="MCA9758558.1"/>
    <property type="molecule type" value="Genomic_DNA"/>
</dbReference>
<keyword evidence="1" id="KW-0732">Signal</keyword>
<proteinExistence type="predicted"/>
<evidence type="ECO:0000256" key="1">
    <source>
        <dbReference type="SAM" id="SignalP"/>
    </source>
</evidence>
<feature type="chain" id="PRO_5036993553" evidence="1">
    <location>
        <begin position="25"/>
        <end position="362"/>
    </location>
</feature>
<dbReference type="Gene3D" id="2.160.20.120">
    <property type="match status" value="1"/>
</dbReference>
<dbReference type="InterPro" id="IPR025164">
    <property type="entry name" value="Toastrack_DUF4097"/>
</dbReference>
<name>A0A956SHK7_UNCEI</name>
<dbReference type="Pfam" id="PF13349">
    <property type="entry name" value="DUF4097"/>
    <property type="match status" value="1"/>
</dbReference>
<accession>A0A956SHK7</accession>
<gene>
    <name evidence="3" type="ORF">KDA27_22370</name>
</gene>
<organism evidence="3 4">
    <name type="scientific">Eiseniibacteriota bacterium</name>
    <dbReference type="NCBI Taxonomy" id="2212470"/>
    <lineage>
        <taxon>Bacteria</taxon>
        <taxon>Candidatus Eiseniibacteriota</taxon>
    </lineage>
</organism>
<feature type="domain" description="DUF4097" evidence="2">
    <location>
        <begin position="189"/>
        <end position="360"/>
    </location>
</feature>
<evidence type="ECO:0000259" key="2">
    <source>
        <dbReference type="Pfam" id="PF13349"/>
    </source>
</evidence>
<sequence>MRTVCALWVCAVAAVSLTGGVAHAEEFDQSLSLGAESLVLTNLIGKVVVHGHDGDDFKVDVHVRGKDADRDVLQIESDDGRRSVVDIVFPLDDERDFVYPPLGRSETSISLRHTGSHREGWLRHFLGSVGGDRLHIRGSGGGLEVWADVDVYVPEGGRLRVEHGVGRIDADGVHGDLSLDISAGPITAEGISGEVSADTGSGHVTMTDITGELRCDTGSGNVELEQVRGPYVAIDTGSGNVALRDVTCEELVVDTGSGGVRGIGLSAEEANIDTGSGNVTLEFAHMGDGSFVVDTGSGGIDLILPSDASADVVAETGNGRVEVDVEGATFHHRDKEEVALEVGKGDARVSLDSGSGHISITN</sequence>
<evidence type="ECO:0000313" key="3">
    <source>
        <dbReference type="EMBL" id="MCA9758558.1"/>
    </source>
</evidence>
<comment type="caution">
    <text evidence="3">The sequence shown here is derived from an EMBL/GenBank/DDBJ whole genome shotgun (WGS) entry which is preliminary data.</text>
</comment>
<reference evidence="3" key="1">
    <citation type="submission" date="2020-04" db="EMBL/GenBank/DDBJ databases">
        <authorList>
            <person name="Zhang T."/>
        </authorList>
    </citation>
    <scope>NUCLEOTIDE SEQUENCE</scope>
    <source>
        <strain evidence="3">HKST-UBA02</strain>
    </source>
</reference>